<dbReference type="GO" id="GO:0046872">
    <property type="term" value="F:metal ion binding"/>
    <property type="evidence" value="ECO:0007669"/>
    <property type="project" value="UniProtKB-KW"/>
</dbReference>
<dbReference type="InterPro" id="IPR011650">
    <property type="entry name" value="Peptidase_M20_dimer"/>
</dbReference>
<keyword evidence="3 6" id="KW-0479">Metal-binding</keyword>
<evidence type="ECO:0000256" key="1">
    <source>
        <dbReference type="ARBA" id="ARBA00006247"/>
    </source>
</evidence>
<dbReference type="PIRSF" id="PIRSF036696">
    <property type="entry name" value="ACY-1"/>
    <property type="match status" value="1"/>
</dbReference>
<feature type="binding site" evidence="6">
    <location>
        <position position="114"/>
    </location>
    <ligand>
        <name>Zn(2+)</name>
        <dbReference type="ChEBI" id="CHEBI:29105"/>
        <label>2</label>
    </ligand>
</feature>
<feature type="binding site" evidence="6">
    <location>
        <position position="376"/>
    </location>
    <ligand>
        <name>Zn(2+)</name>
        <dbReference type="ChEBI" id="CHEBI:29105"/>
        <label>2</label>
    </ligand>
</feature>
<dbReference type="InterPro" id="IPR036264">
    <property type="entry name" value="Bact_exopeptidase_dim_dom"/>
</dbReference>
<protein>
    <submittedName>
        <fullName evidence="8">Adenylate cyclase</fullName>
        <ecNumber evidence="8">3.5.1.14</ecNumber>
    </submittedName>
</protein>
<dbReference type="AlphaFoldDB" id="A0A9W8CJA9"/>
<comment type="similarity">
    <text evidence="1">Belongs to the peptidase M20A family.</text>
</comment>
<dbReference type="Pfam" id="PF01546">
    <property type="entry name" value="Peptidase_M20"/>
    <property type="match status" value="1"/>
</dbReference>
<feature type="domain" description="Peptidase M20 dimerisation" evidence="7">
    <location>
        <begin position="190"/>
        <end position="305"/>
    </location>
</feature>
<feature type="binding site" evidence="6">
    <location>
        <position position="77"/>
    </location>
    <ligand>
        <name>Zn(2+)</name>
        <dbReference type="ChEBI" id="CHEBI:29105"/>
        <label>1</label>
    </ligand>
</feature>
<comment type="caution">
    <text evidence="8">The sequence shown here is derived from an EMBL/GenBank/DDBJ whole genome shotgun (WGS) entry which is preliminary data.</text>
</comment>
<organism evidence="8 9">
    <name type="scientific">Coemansia asiatica</name>
    <dbReference type="NCBI Taxonomy" id="1052880"/>
    <lineage>
        <taxon>Eukaryota</taxon>
        <taxon>Fungi</taxon>
        <taxon>Fungi incertae sedis</taxon>
        <taxon>Zoopagomycota</taxon>
        <taxon>Kickxellomycotina</taxon>
        <taxon>Kickxellomycetes</taxon>
        <taxon>Kickxellales</taxon>
        <taxon>Kickxellaceae</taxon>
        <taxon>Coemansia</taxon>
    </lineage>
</organism>
<dbReference type="Proteomes" id="UP001145021">
    <property type="component" value="Unassembled WGS sequence"/>
</dbReference>
<gene>
    <name evidence="8" type="primary">ACY1</name>
    <name evidence="8" type="ORF">LPJ64_004177</name>
</gene>
<evidence type="ECO:0000256" key="5">
    <source>
        <dbReference type="PIRSR" id="PIRSR036696-1"/>
    </source>
</evidence>
<feature type="active site" description="Proton acceptor" evidence="5">
    <location>
        <position position="148"/>
    </location>
</feature>
<dbReference type="GO" id="GO:0006520">
    <property type="term" value="P:amino acid metabolic process"/>
    <property type="evidence" value="ECO:0007669"/>
    <property type="project" value="InterPro"/>
</dbReference>
<dbReference type="Gene3D" id="3.40.630.10">
    <property type="entry name" value="Zn peptidases"/>
    <property type="match status" value="1"/>
</dbReference>
<dbReference type="InterPro" id="IPR002933">
    <property type="entry name" value="Peptidase_M20"/>
</dbReference>
<dbReference type="EMBL" id="JANBOH010000192">
    <property type="protein sequence ID" value="KAJ1644108.1"/>
    <property type="molecule type" value="Genomic_DNA"/>
</dbReference>
<keyword evidence="9" id="KW-1185">Reference proteome</keyword>
<dbReference type="InterPro" id="IPR010159">
    <property type="entry name" value="N-acyl_aa_amidohydrolase"/>
</dbReference>
<evidence type="ECO:0000256" key="3">
    <source>
        <dbReference type="ARBA" id="ARBA00022723"/>
    </source>
</evidence>
<sequence length="404" mass="44775">MSSNVVPEPVQRFIEYLQIKTVQPKPDYASCTEFLRKQASEIGLEFTVTECVANKPIVVLTLPGFEPSLPSIILNSHTDVVPVFPKSWTQEPFSGARVPDSSGDHRIYARGAQDMKIVGMGYLEALRALKHRGTQLRRTVHAVFVPDEEIGGHDGMELYVDSEEFKTLNAGFALDEGMANPEPELRVFYGERAPCWIKFIARGNAGHGSQFIDDTAGEKINAVIGRMLTFRKEQMAVLGERREDGSYRTLGDVTSTNLTLLESGVQHNVVPETAMAGFDIRMTPSIDYSEFRRWIEQLAAEHGVDVEFVQFWSDSTTTETSASDPFWAAFEGAVNGLGIEFKKEIFPAATDSRYLRRAGVPALGVSPLCGLPILLHDHDEYVRESDFTNAIAFYVNVVSALASV</sequence>
<dbReference type="GO" id="GO:0005737">
    <property type="term" value="C:cytoplasm"/>
    <property type="evidence" value="ECO:0007669"/>
    <property type="project" value="InterPro"/>
</dbReference>
<evidence type="ECO:0000313" key="9">
    <source>
        <dbReference type="Proteomes" id="UP001145021"/>
    </source>
</evidence>
<evidence type="ECO:0000256" key="6">
    <source>
        <dbReference type="PIRSR" id="PIRSR036696-2"/>
    </source>
</evidence>
<dbReference type="SUPFAM" id="SSF55031">
    <property type="entry name" value="Bacterial exopeptidase dimerisation domain"/>
    <property type="match status" value="1"/>
</dbReference>
<dbReference type="EC" id="3.5.1.14" evidence="8"/>
<feature type="active site" evidence="5">
    <location>
        <position position="79"/>
    </location>
</feature>
<keyword evidence="4 6" id="KW-0862">Zinc</keyword>
<keyword evidence="8" id="KW-0378">Hydrolase</keyword>
<evidence type="ECO:0000259" key="7">
    <source>
        <dbReference type="Pfam" id="PF07687"/>
    </source>
</evidence>
<dbReference type="Pfam" id="PF07687">
    <property type="entry name" value="M20_dimer"/>
    <property type="match status" value="1"/>
</dbReference>
<dbReference type="NCBIfam" id="TIGR01880">
    <property type="entry name" value="Ac-peptdase-euk"/>
    <property type="match status" value="1"/>
</dbReference>
<dbReference type="PANTHER" id="PTHR45892:SF1">
    <property type="entry name" value="AMINOACYLASE-1"/>
    <property type="match status" value="1"/>
</dbReference>
<dbReference type="PANTHER" id="PTHR45892">
    <property type="entry name" value="AMINOACYLASE-1"/>
    <property type="match status" value="1"/>
</dbReference>
<dbReference type="SUPFAM" id="SSF53187">
    <property type="entry name" value="Zn-dependent exopeptidases"/>
    <property type="match status" value="1"/>
</dbReference>
<dbReference type="Gene3D" id="3.30.70.360">
    <property type="match status" value="1"/>
</dbReference>
<feature type="binding site" evidence="6">
    <location>
        <position position="114"/>
    </location>
    <ligand>
        <name>Zn(2+)</name>
        <dbReference type="ChEBI" id="CHEBI:29105"/>
        <label>1</label>
    </ligand>
</feature>
<feature type="binding site" evidence="6">
    <location>
        <position position="149"/>
    </location>
    <ligand>
        <name>Zn(2+)</name>
        <dbReference type="ChEBI" id="CHEBI:29105"/>
        <label>2</label>
    </ligand>
</feature>
<name>A0A9W8CJA9_9FUNG</name>
<dbReference type="GO" id="GO:0004046">
    <property type="term" value="F:aminoacylase activity"/>
    <property type="evidence" value="ECO:0007669"/>
    <property type="project" value="UniProtKB-EC"/>
</dbReference>
<evidence type="ECO:0000256" key="4">
    <source>
        <dbReference type="ARBA" id="ARBA00022833"/>
    </source>
</evidence>
<feature type="binding site" evidence="6">
    <location>
        <position position="176"/>
    </location>
    <ligand>
        <name>Zn(2+)</name>
        <dbReference type="ChEBI" id="CHEBI:29105"/>
        <label>1</label>
    </ligand>
</feature>
<dbReference type="InterPro" id="IPR052083">
    <property type="entry name" value="Aminoacylase-1_M20A"/>
</dbReference>
<reference evidence="8" key="1">
    <citation type="submission" date="2022-07" db="EMBL/GenBank/DDBJ databases">
        <title>Phylogenomic reconstructions and comparative analyses of Kickxellomycotina fungi.</title>
        <authorList>
            <person name="Reynolds N.K."/>
            <person name="Stajich J.E."/>
            <person name="Barry K."/>
            <person name="Grigoriev I.V."/>
            <person name="Crous P."/>
            <person name="Smith M.E."/>
        </authorList>
    </citation>
    <scope>NUCLEOTIDE SEQUENCE</scope>
    <source>
        <strain evidence="8">NBRC 105413</strain>
    </source>
</reference>
<accession>A0A9W8CJA9</accession>
<evidence type="ECO:0000313" key="8">
    <source>
        <dbReference type="EMBL" id="KAJ1644108.1"/>
    </source>
</evidence>
<evidence type="ECO:0000256" key="2">
    <source>
        <dbReference type="ARBA" id="ARBA00022490"/>
    </source>
</evidence>
<proteinExistence type="inferred from homology"/>
<dbReference type="FunFam" id="3.40.630.10:FF:000019">
    <property type="entry name" value="Aminoacylase 1"/>
    <property type="match status" value="1"/>
</dbReference>
<keyword evidence="2" id="KW-0963">Cytoplasm</keyword>
<dbReference type="Gene3D" id="1.10.150.900">
    <property type="match status" value="1"/>
</dbReference>
<comment type="cofactor">
    <cofactor evidence="6">
        <name>Zn(2+)</name>
        <dbReference type="ChEBI" id="CHEBI:29105"/>
    </cofactor>
    <text evidence="6">Binds 2 Zn(2+) ions per subunit.</text>
</comment>